<evidence type="ECO:0000313" key="3">
    <source>
        <dbReference type="Proteomes" id="UP000518752"/>
    </source>
</evidence>
<protein>
    <submittedName>
        <fullName evidence="2">Uncharacterized protein</fullName>
    </submittedName>
</protein>
<evidence type="ECO:0000256" key="1">
    <source>
        <dbReference type="SAM" id="MobiDB-lite"/>
    </source>
</evidence>
<dbReference type="AlphaFoldDB" id="A0A8H5M3K0"/>
<evidence type="ECO:0000313" key="2">
    <source>
        <dbReference type="EMBL" id="KAF5379985.1"/>
    </source>
</evidence>
<organism evidence="2 3">
    <name type="scientific">Collybiopsis confluens</name>
    <dbReference type="NCBI Taxonomy" id="2823264"/>
    <lineage>
        <taxon>Eukaryota</taxon>
        <taxon>Fungi</taxon>
        <taxon>Dikarya</taxon>
        <taxon>Basidiomycota</taxon>
        <taxon>Agaricomycotina</taxon>
        <taxon>Agaricomycetes</taxon>
        <taxon>Agaricomycetidae</taxon>
        <taxon>Agaricales</taxon>
        <taxon>Marasmiineae</taxon>
        <taxon>Omphalotaceae</taxon>
        <taxon>Collybiopsis</taxon>
    </lineage>
</organism>
<keyword evidence="3" id="KW-1185">Reference proteome</keyword>
<comment type="caution">
    <text evidence="2">The sequence shown here is derived from an EMBL/GenBank/DDBJ whole genome shotgun (WGS) entry which is preliminary data.</text>
</comment>
<dbReference type="EMBL" id="JAACJN010000066">
    <property type="protein sequence ID" value="KAF5379985.1"/>
    <property type="molecule type" value="Genomic_DNA"/>
</dbReference>
<name>A0A8H5M3K0_9AGAR</name>
<feature type="compositionally biased region" description="Polar residues" evidence="1">
    <location>
        <begin position="29"/>
        <end position="38"/>
    </location>
</feature>
<accession>A0A8H5M3K0</accession>
<feature type="compositionally biased region" description="Polar residues" evidence="1">
    <location>
        <begin position="45"/>
        <end position="57"/>
    </location>
</feature>
<reference evidence="2 3" key="1">
    <citation type="journal article" date="2020" name="ISME J.">
        <title>Uncovering the hidden diversity of litter-decomposition mechanisms in mushroom-forming fungi.</title>
        <authorList>
            <person name="Floudas D."/>
            <person name="Bentzer J."/>
            <person name="Ahren D."/>
            <person name="Johansson T."/>
            <person name="Persson P."/>
            <person name="Tunlid A."/>
        </authorList>
    </citation>
    <scope>NUCLEOTIDE SEQUENCE [LARGE SCALE GENOMIC DNA]</scope>
    <source>
        <strain evidence="2 3">CBS 406.79</strain>
    </source>
</reference>
<sequence>MSTSQSQIPSSSSSSLPLDSRRILPAFSVGSSRDSGPHSSHIPVNDSSVPGPSTNISLRVRVPTKPTDETGLSASQPRRKRKRSSRTRDPFFVFQEFALNRVRVHHTPLSQKALDASVLLQYPSIPLDTNPTLSPGEGIGLILKNAYTTNQCTNALGSVDPHADHTLVFSDFPPCGKCRDSENCVFPHWSVSCEGCEDVFGSMRQRCPFKDLVCFRQFHILAKIPPFKAFSMLSQDTPDLEKLRRFKWVISESVWQTYRTGLYCLPFFQREPTHLGLPPVVIYPPVCSVVVGPTPRKRQKTPLFLPSTSPEGDDRHISSFNYLTPPSQFVVNKMDNIFPIQEELGPARWERRSHRSSKDHGSIDVCRSPTYKVPHGVDLSEFFVPPSALLVNQPLPRHLPLLPPISHHSSHGESAIPSASVSTPVFPRSDTHVNSSVRFVEENSTSPVYARRSISPDGVASYNPSCMFVSERANEDYADMRSNDDVVQTAEFQVERELSRLLTDASVRYTRHDIYRMADSLLVGVFKDLRYQFEDTGAITSPERPYLDSTVVPFARTLRDTNRAVTQHLHSLEDDMFRYHEEVIRMRREQRQFADVYEENKRLREREKGLKLEEEIRLLRKANLSFQSEARQKLSDSIEMKSLLLAREDEIGLLRSQVTSLKAKVLGQKMELQSRINALLNSMIASDTSEVTPHQPAASLPTLGDDNSNGPSSSSVCSFFPAVLSSIASSKSLLYPDSPVTADPFIDTDPNNPGIIFFTGPPGEYLLRTSLDPPEYSLFHFSDEELTRSNLNIELECHHQREEELLAQAESPYELVLAALSGCLSVGFDEQDDMDVSIDFSNESP</sequence>
<feature type="region of interest" description="Disordered" evidence="1">
    <location>
        <begin position="25"/>
        <end position="86"/>
    </location>
</feature>
<proteinExistence type="predicted"/>
<gene>
    <name evidence="2" type="ORF">D9757_010268</name>
</gene>
<feature type="region of interest" description="Disordered" evidence="1">
    <location>
        <begin position="690"/>
        <end position="709"/>
    </location>
</feature>
<dbReference type="Proteomes" id="UP000518752">
    <property type="component" value="Unassembled WGS sequence"/>
</dbReference>